<dbReference type="Pfam" id="PF08359">
    <property type="entry name" value="TetR_C_4"/>
    <property type="match status" value="1"/>
</dbReference>
<dbReference type="InterPro" id="IPR013570">
    <property type="entry name" value="Tscrpt_reg_YsiA_C"/>
</dbReference>
<accession>A0A848L3C4</accession>
<evidence type="ECO:0000256" key="3">
    <source>
        <dbReference type="ARBA" id="ARBA00023163"/>
    </source>
</evidence>
<dbReference type="RefSeq" id="WP_170194658.1">
    <property type="nucleotide sequence ID" value="NZ_JABBNB010000012.1"/>
</dbReference>
<gene>
    <name evidence="6" type="ORF">HH308_13100</name>
</gene>
<dbReference type="InterPro" id="IPR009057">
    <property type="entry name" value="Homeodomain-like_sf"/>
</dbReference>
<protein>
    <submittedName>
        <fullName evidence="6">TetR family transcriptional regulator</fullName>
    </submittedName>
</protein>
<evidence type="ECO:0000259" key="5">
    <source>
        <dbReference type="PROSITE" id="PS50977"/>
    </source>
</evidence>
<dbReference type="GO" id="GO:0000976">
    <property type="term" value="F:transcription cis-regulatory region binding"/>
    <property type="evidence" value="ECO:0007669"/>
    <property type="project" value="TreeGrafter"/>
</dbReference>
<keyword evidence="1" id="KW-0805">Transcription regulation</keyword>
<comment type="caution">
    <text evidence="6">The sequence shown here is derived from an EMBL/GenBank/DDBJ whole genome shotgun (WGS) entry which is preliminary data.</text>
</comment>
<dbReference type="GO" id="GO:0003700">
    <property type="term" value="F:DNA-binding transcription factor activity"/>
    <property type="evidence" value="ECO:0007669"/>
    <property type="project" value="TreeGrafter"/>
</dbReference>
<dbReference type="InterPro" id="IPR036271">
    <property type="entry name" value="Tet_transcr_reg_TetR-rel_C_sf"/>
</dbReference>
<dbReference type="InterPro" id="IPR001647">
    <property type="entry name" value="HTH_TetR"/>
</dbReference>
<dbReference type="EMBL" id="JABBNB010000012">
    <property type="protein sequence ID" value="NMO02148.1"/>
    <property type="molecule type" value="Genomic_DNA"/>
</dbReference>
<organism evidence="6 7">
    <name type="scientific">Gordonia asplenii</name>
    <dbReference type="NCBI Taxonomy" id="2725283"/>
    <lineage>
        <taxon>Bacteria</taxon>
        <taxon>Bacillati</taxon>
        <taxon>Actinomycetota</taxon>
        <taxon>Actinomycetes</taxon>
        <taxon>Mycobacteriales</taxon>
        <taxon>Gordoniaceae</taxon>
        <taxon>Gordonia</taxon>
    </lineage>
</organism>
<dbReference type="PRINTS" id="PR00455">
    <property type="entry name" value="HTHTETR"/>
</dbReference>
<dbReference type="PROSITE" id="PS50977">
    <property type="entry name" value="HTH_TETR_2"/>
    <property type="match status" value="1"/>
</dbReference>
<sequence length="212" mass="23111">MRSTPSRTFTEDARRRQIVDCAIELIADVGYPQASQAKIAERAGIAKSVVLYHFANKDDLVTEIVNTVFTKAAAIMVPAIAAAPNATEKLTAYIDANGQFLATHRREAVALFEISNSYRSSDGLRLDQQAQKTVEAQGIPPEFALLDPQAIVELGISTGEFRADLDPAMVRNAIRGSLDGAVSDMFRNPDYDIHAFTETLKVLYLNAIGAPR</sequence>
<dbReference type="Gene3D" id="1.10.10.60">
    <property type="entry name" value="Homeodomain-like"/>
    <property type="match status" value="1"/>
</dbReference>
<keyword evidence="7" id="KW-1185">Reference proteome</keyword>
<evidence type="ECO:0000256" key="2">
    <source>
        <dbReference type="ARBA" id="ARBA00023125"/>
    </source>
</evidence>
<evidence type="ECO:0000313" key="7">
    <source>
        <dbReference type="Proteomes" id="UP000550729"/>
    </source>
</evidence>
<keyword evidence="2 4" id="KW-0238">DNA-binding</keyword>
<dbReference type="Gene3D" id="1.10.357.10">
    <property type="entry name" value="Tetracycline Repressor, domain 2"/>
    <property type="match status" value="1"/>
</dbReference>
<evidence type="ECO:0000256" key="4">
    <source>
        <dbReference type="PROSITE-ProRule" id="PRU00335"/>
    </source>
</evidence>
<dbReference type="PANTHER" id="PTHR30055:SF234">
    <property type="entry name" value="HTH-TYPE TRANSCRIPTIONAL REGULATOR BETI"/>
    <property type="match status" value="1"/>
</dbReference>
<keyword evidence="3" id="KW-0804">Transcription</keyword>
<name>A0A848L3C4_9ACTN</name>
<dbReference type="PANTHER" id="PTHR30055">
    <property type="entry name" value="HTH-TYPE TRANSCRIPTIONAL REGULATOR RUTR"/>
    <property type="match status" value="1"/>
</dbReference>
<proteinExistence type="predicted"/>
<reference evidence="6 7" key="1">
    <citation type="submission" date="2020-04" db="EMBL/GenBank/DDBJ databases">
        <title>Gordonia sp. nov. TBRC 11910.</title>
        <authorList>
            <person name="Suriyachadkun C."/>
        </authorList>
    </citation>
    <scope>NUCLEOTIDE SEQUENCE [LARGE SCALE GENOMIC DNA]</scope>
    <source>
        <strain evidence="6 7">TBRC 11910</strain>
    </source>
</reference>
<dbReference type="Proteomes" id="UP000550729">
    <property type="component" value="Unassembled WGS sequence"/>
</dbReference>
<dbReference type="SUPFAM" id="SSF46689">
    <property type="entry name" value="Homeodomain-like"/>
    <property type="match status" value="1"/>
</dbReference>
<evidence type="ECO:0000256" key="1">
    <source>
        <dbReference type="ARBA" id="ARBA00023015"/>
    </source>
</evidence>
<dbReference type="SUPFAM" id="SSF48498">
    <property type="entry name" value="Tetracyclin repressor-like, C-terminal domain"/>
    <property type="match status" value="1"/>
</dbReference>
<feature type="DNA-binding region" description="H-T-H motif" evidence="4">
    <location>
        <begin position="35"/>
        <end position="54"/>
    </location>
</feature>
<feature type="domain" description="HTH tetR-type" evidence="5">
    <location>
        <begin position="12"/>
        <end position="72"/>
    </location>
</feature>
<dbReference type="InterPro" id="IPR050109">
    <property type="entry name" value="HTH-type_TetR-like_transc_reg"/>
</dbReference>
<evidence type="ECO:0000313" key="6">
    <source>
        <dbReference type="EMBL" id="NMO02148.1"/>
    </source>
</evidence>
<dbReference type="AlphaFoldDB" id="A0A848L3C4"/>
<dbReference type="Pfam" id="PF00440">
    <property type="entry name" value="TetR_N"/>
    <property type="match status" value="1"/>
</dbReference>